<proteinExistence type="predicted"/>
<dbReference type="Proteomes" id="UP000275267">
    <property type="component" value="Unassembled WGS sequence"/>
</dbReference>
<accession>A0A3L6RY14</accession>
<sequence length="102" mass="10585">MPASGVLVGGGLKIGFPAPYKRRRPLPRTVLLRLRVAANLRCRVFPPLIGRPGAVRRLRPYTAAAGSSALVRCVIAAAAPLTAPPACPAAAPQLSGSSMGYR</sequence>
<reference evidence="2" key="1">
    <citation type="journal article" date="2019" name="Nat. Commun.">
        <title>The genome of broomcorn millet.</title>
        <authorList>
            <person name="Zou C."/>
            <person name="Miki D."/>
            <person name="Li D."/>
            <person name="Tang Q."/>
            <person name="Xiao L."/>
            <person name="Rajput S."/>
            <person name="Deng P."/>
            <person name="Jia W."/>
            <person name="Huang R."/>
            <person name="Zhang M."/>
            <person name="Sun Y."/>
            <person name="Hu J."/>
            <person name="Fu X."/>
            <person name="Schnable P.S."/>
            <person name="Li F."/>
            <person name="Zhang H."/>
            <person name="Feng B."/>
            <person name="Zhu X."/>
            <person name="Liu R."/>
            <person name="Schnable J.C."/>
            <person name="Zhu J.-K."/>
            <person name="Zhang H."/>
        </authorList>
    </citation>
    <scope>NUCLEOTIDE SEQUENCE [LARGE SCALE GENOMIC DNA]</scope>
</reference>
<comment type="caution">
    <text evidence="1">The sequence shown here is derived from an EMBL/GenBank/DDBJ whole genome shotgun (WGS) entry which is preliminary data.</text>
</comment>
<name>A0A3L6RY14_PANMI</name>
<evidence type="ECO:0000313" key="1">
    <source>
        <dbReference type="EMBL" id="RLN11887.1"/>
    </source>
</evidence>
<gene>
    <name evidence="1" type="ORF">C2845_PM09G09930</name>
</gene>
<keyword evidence="2" id="KW-1185">Reference proteome</keyword>
<protein>
    <submittedName>
        <fullName evidence="1">Uncharacterized protein</fullName>
    </submittedName>
</protein>
<dbReference type="AlphaFoldDB" id="A0A3L6RY14"/>
<evidence type="ECO:0000313" key="2">
    <source>
        <dbReference type="Proteomes" id="UP000275267"/>
    </source>
</evidence>
<organism evidence="1 2">
    <name type="scientific">Panicum miliaceum</name>
    <name type="common">Proso millet</name>
    <name type="synonym">Broomcorn millet</name>
    <dbReference type="NCBI Taxonomy" id="4540"/>
    <lineage>
        <taxon>Eukaryota</taxon>
        <taxon>Viridiplantae</taxon>
        <taxon>Streptophyta</taxon>
        <taxon>Embryophyta</taxon>
        <taxon>Tracheophyta</taxon>
        <taxon>Spermatophyta</taxon>
        <taxon>Magnoliopsida</taxon>
        <taxon>Liliopsida</taxon>
        <taxon>Poales</taxon>
        <taxon>Poaceae</taxon>
        <taxon>PACMAD clade</taxon>
        <taxon>Panicoideae</taxon>
        <taxon>Panicodae</taxon>
        <taxon>Paniceae</taxon>
        <taxon>Panicinae</taxon>
        <taxon>Panicum</taxon>
        <taxon>Panicum sect. Panicum</taxon>
    </lineage>
</organism>
<dbReference type="EMBL" id="PQIB02000006">
    <property type="protein sequence ID" value="RLN11887.1"/>
    <property type="molecule type" value="Genomic_DNA"/>
</dbReference>